<evidence type="ECO:0000313" key="1">
    <source>
        <dbReference type="EMBL" id="RNA10766.1"/>
    </source>
</evidence>
<dbReference type="EMBL" id="REGN01006118">
    <property type="protein sequence ID" value="RNA10766.1"/>
    <property type="molecule type" value="Genomic_DNA"/>
</dbReference>
<keyword evidence="2" id="KW-1185">Reference proteome</keyword>
<sequence>MFVIERYNQNKNQYKLKRHKLENLVTSGTCLNSSNFRKKEEMIFILLNETKIDSNSSNFFLNFDGYEALSKPIKIFGGGVAF</sequence>
<dbReference type="AlphaFoldDB" id="A0A3M7QH61"/>
<protein>
    <submittedName>
        <fullName evidence="1">Uncharacterized protein</fullName>
    </submittedName>
</protein>
<name>A0A3M7QH61_BRAPC</name>
<accession>A0A3M7QH61</accession>
<comment type="caution">
    <text evidence="1">The sequence shown here is derived from an EMBL/GenBank/DDBJ whole genome shotgun (WGS) entry which is preliminary data.</text>
</comment>
<reference evidence="1 2" key="1">
    <citation type="journal article" date="2018" name="Sci. Rep.">
        <title>Genomic signatures of local adaptation to the degree of environmental predictability in rotifers.</title>
        <authorList>
            <person name="Franch-Gras L."/>
            <person name="Hahn C."/>
            <person name="Garcia-Roger E.M."/>
            <person name="Carmona M.J."/>
            <person name="Serra M."/>
            <person name="Gomez A."/>
        </authorList>
    </citation>
    <scope>NUCLEOTIDE SEQUENCE [LARGE SCALE GENOMIC DNA]</scope>
    <source>
        <strain evidence="1">HYR1</strain>
    </source>
</reference>
<proteinExistence type="predicted"/>
<organism evidence="1 2">
    <name type="scientific">Brachionus plicatilis</name>
    <name type="common">Marine rotifer</name>
    <name type="synonym">Brachionus muelleri</name>
    <dbReference type="NCBI Taxonomy" id="10195"/>
    <lineage>
        <taxon>Eukaryota</taxon>
        <taxon>Metazoa</taxon>
        <taxon>Spiralia</taxon>
        <taxon>Gnathifera</taxon>
        <taxon>Rotifera</taxon>
        <taxon>Eurotatoria</taxon>
        <taxon>Monogononta</taxon>
        <taxon>Pseudotrocha</taxon>
        <taxon>Ploima</taxon>
        <taxon>Brachionidae</taxon>
        <taxon>Brachionus</taxon>
    </lineage>
</organism>
<gene>
    <name evidence="1" type="ORF">BpHYR1_004131</name>
</gene>
<dbReference type="Proteomes" id="UP000276133">
    <property type="component" value="Unassembled WGS sequence"/>
</dbReference>
<evidence type="ECO:0000313" key="2">
    <source>
        <dbReference type="Proteomes" id="UP000276133"/>
    </source>
</evidence>